<dbReference type="RefSeq" id="XP_073905148.1">
    <property type="nucleotide sequence ID" value="XM_074049047.1"/>
</dbReference>
<sequence>MKWAPSVTVAMMAKMEPRVWDRGKLWMELKLLHPTHWGMPLLYDHKRVLYQSTLTGITSDLMICAKAKVEQGRISEVELTAPEPHLGAIVTDHVASEVGPTSVASLAQAPGVFLGPSRAGVHSNAARSLLLLWSLPGDSVRHRPPHLGVGPWGGLCLFSSETAERGRSQRPETLSSAQGRRAGPVRPPVTWRGGGAGARTSERARAAASVRRRELPLSVWMAGRGRRPGRATPPPVRMLRPPRVIRPPRLPGKVPRCDLRSVLAAWVQETAKPAAGDGPSRPEGLSTRRWELRI</sequence>
<gene>
    <name evidence="2" type="primary">LOC141414743</name>
</gene>
<accession>A0AC58KJS8</accession>
<evidence type="ECO:0000313" key="2">
    <source>
        <dbReference type="RefSeq" id="XP_073905148.1"/>
    </source>
</evidence>
<name>A0AC58KJS8_CASCN</name>
<reference evidence="2" key="1">
    <citation type="submission" date="2025-08" db="UniProtKB">
        <authorList>
            <consortium name="RefSeq"/>
        </authorList>
    </citation>
    <scope>IDENTIFICATION</scope>
</reference>
<protein>
    <submittedName>
        <fullName evidence="2">Uncharacterized protein</fullName>
    </submittedName>
</protein>
<keyword evidence="1" id="KW-1185">Reference proteome</keyword>
<organism evidence="1 2">
    <name type="scientific">Castor canadensis</name>
    <name type="common">American beaver</name>
    <dbReference type="NCBI Taxonomy" id="51338"/>
    <lineage>
        <taxon>Eukaryota</taxon>
        <taxon>Metazoa</taxon>
        <taxon>Chordata</taxon>
        <taxon>Craniata</taxon>
        <taxon>Vertebrata</taxon>
        <taxon>Euteleostomi</taxon>
        <taxon>Mammalia</taxon>
        <taxon>Eutheria</taxon>
        <taxon>Euarchontoglires</taxon>
        <taxon>Glires</taxon>
        <taxon>Rodentia</taxon>
        <taxon>Castorimorpha</taxon>
        <taxon>Castoridae</taxon>
        <taxon>Castor</taxon>
    </lineage>
</organism>
<proteinExistence type="predicted"/>
<evidence type="ECO:0000313" key="1">
    <source>
        <dbReference type="Proteomes" id="UP001732720"/>
    </source>
</evidence>
<dbReference type="Proteomes" id="UP001732720">
    <property type="component" value="Chromosome 12"/>
</dbReference>